<evidence type="ECO:0000313" key="2">
    <source>
        <dbReference type="EMBL" id="CAB4163016.1"/>
    </source>
</evidence>
<dbReference type="EMBL" id="LR796737">
    <property type="protein sequence ID" value="CAB4163016.1"/>
    <property type="molecule type" value="Genomic_DNA"/>
</dbReference>
<accession>A0A6J5MEJ5</accession>
<organism evidence="1">
    <name type="scientific">uncultured Caudovirales phage</name>
    <dbReference type="NCBI Taxonomy" id="2100421"/>
    <lineage>
        <taxon>Viruses</taxon>
        <taxon>Duplodnaviria</taxon>
        <taxon>Heunggongvirae</taxon>
        <taxon>Uroviricota</taxon>
        <taxon>Caudoviricetes</taxon>
        <taxon>Peduoviridae</taxon>
        <taxon>Maltschvirus</taxon>
        <taxon>Maltschvirus maltsch</taxon>
    </lineage>
</organism>
<gene>
    <name evidence="1" type="ORF">UFOVP436_232</name>
    <name evidence="2" type="ORF">UFOVP784_232</name>
</gene>
<proteinExistence type="predicted"/>
<sequence>MSFEDSVEEFLESLEDKPVQDKANYESPLYKKWFRSKTQSGFISIRPWFQGMKFAVDIGKTSSDGKLESSTACFVDAVDFAAYLKSIVNGTAISNFPANDRAGTAHPESFVSYGGAIINNNPVSRIFKCQYWTSNDTVDTSAFIWKSGHFKARKSDSGAFIPDMKSPLSVDSIKVTRQEIVSISYLVDLCLQSHVSNNIDWYEV</sequence>
<name>A0A6J5MEJ5_9CAUD</name>
<reference evidence="1" key="1">
    <citation type="submission" date="2020-04" db="EMBL/GenBank/DDBJ databases">
        <authorList>
            <person name="Chiriac C."/>
            <person name="Salcher M."/>
            <person name="Ghai R."/>
            <person name="Kavagutti S V."/>
        </authorList>
    </citation>
    <scope>NUCLEOTIDE SEQUENCE</scope>
</reference>
<dbReference type="EMBL" id="LR796418">
    <property type="protein sequence ID" value="CAB4143773.1"/>
    <property type="molecule type" value="Genomic_DNA"/>
</dbReference>
<evidence type="ECO:0000313" key="1">
    <source>
        <dbReference type="EMBL" id="CAB4143773.1"/>
    </source>
</evidence>
<protein>
    <submittedName>
        <fullName evidence="1">Uncharacterized protein</fullName>
    </submittedName>
</protein>